<evidence type="ECO:0000313" key="3">
    <source>
        <dbReference type="Proteomes" id="UP000195633"/>
    </source>
</evidence>
<reference evidence="2 3" key="1">
    <citation type="submission" date="2017-05" db="EMBL/GenBank/DDBJ databases">
        <title>Genome sequence of Acetobacter pasteurianus subsp. ascendens strain SRCM101447.</title>
        <authorList>
            <person name="Cho S.H."/>
        </authorList>
    </citation>
    <scope>NUCLEOTIDE SEQUENCE [LARGE SCALE GENOMIC DNA]</scope>
    <source>
        <strain evidence="2 3">SRCM101447</strain>
    </source>
</reference>
<sequence>MQATHFIKGLVVFCLGFPTAALGQGIMHNVADCQLSAGHPVFCGMPFTGQAVLPLMPESDKYYRCSITAGNITFCAVPYTGRAVIQQSNGVYASCLIELGQMKFCGLPYTGHAVIRRG</sequence>
<evidence type="ECO:0000313" key="2">
    <source>
        <dbReference type="EMBL" id="ARW10651.1"/>
    </source>
</evidence>
<keyword evidence="1" id="KW-0732">Signal</keyword>
<evidence type="ECO:0000256" key="1">
    <source>
        <dbReference type="SAM" id="SignalP"/>
    </source>
</evidence>
<protein>
    <submittedName>
        <fullName evidence="2">Uncharacterized protein</fullName>
    </submittedName>
</protein>
<name>A0A1Y0UXN5_9PROT</name>
<feature type="signal peptide" evidence="1">
    <location>
        <begin position="1"/>
        <end position="23"/>
    </location>
</feature>
<dbReference type="STRING" id="481146.A4S02_00210"/>
<proteinExistence type="predicted"/>
<dbReference type="EMBL" id="CP021524">
    <property type="protein sequence ID" value="ARW10651.1"/>
    <property type="molecule type" value="Genomic_DNA"/>
</dbReference>
<gene>
    <name evidence="2" type="ORF">S101447_01579</name>
</gene>
<organism evidence="2 3">
    <name type="scientific">Acetobacter ascendens</name>
    <dbReference type="NCBI Taxonomy" id="481146"/>
    <lineage>
        <taxon>Bacteria</taxon>
        <taxon>Pseudomonadati</taxon>
        <taxon>Pseudomonadota</taxon>
        <taxon>Alphaproteobacteria</taxon>
        <taxon>Acetobacterales</taxon>
        <taxon>Acetobacteraceae</taxon>
        <taxon>Acetobacter</taxon>
    </lineage>
</organism>
<dbReference type="Proteomes" id="UP000195633">
    <property type="component" value="Chromosome"/>
</dbReference>
<feature type="chain" id="PRO_5010986452" evidence="1">
    <location>
        <begin position="24"/>
        <end position="118"/>
    </location>
</feature>
<accession>A0A1Y0UXN5</accession>
<dbReference type="AlphaFoldDB" id="A0A1Y0UXN5"/>